<evidence type="ECO:0000313" key="3">
    <source>
        <dbReference type="Proteomes" id="UP000664601"/>
    </source>
</evidence>
<evidence type="ECO:0008006" key="4">
    <source>
        <dbReference type="Google" id="ProtNLM"/>
    </source>
</evidence>
<keyword evidence="3" id="KW-1185">Reference proteome</keyword>
<dbReference type="EMBL" id="JAFREM010000018">
    <property type="protein sequence ID" value="MBO1307005.1"/>
    <property type="molecule type" value="Genomic_DNA"/>
</dbReference>
<evidence type="ECO:0000256" key="1">
    <source>
        <dbReference type="SAM" id="SignalP"/>
    </source>
</evidence>
<gene>
    <name evidence="2" type="ORF">JZO70_12585</name>
</gene>
<protein>
    <recommendedName>
        <fullName evidence="4">WxL domain-containing protein</fullName>
    </recommendedName>
</protein>
<name>A0ABS3LD36_9ENTE</name>
<accession>A0ABS3LD36</accession>
<dbReference type="RefSeq" id="WP_207673920.1">
    <property type="nucleotide sequence ID" value="NZ_JAFREM010000018.1"/>
</dbReference>
<comment type="caution">
    <text evidence="2">The sequence shown here is derived from an EMBL/GenBank/DDBJ whole genome shotgun (WGS) entry which is preliminary data.</text>
</comment>
<feature type="chain" id="PRO_5045560690" description="WxL domain-containing protein" evidence="1">
    <location>
        <begin position="23"/>
        <end position="157"/>
    </location>
</feature>
<feature type="signal peptide" evidence="1">
    <location>
        <begin position="1"/>
        <end position="22"/>
    </location>
</feature>
<proteinExistence type="predicted"/>
<evidence type="ECO:0000313" key="2">
    <source>
        <dbReference type="EMBL" id="MBO1307005.1"/>
    </source>
</evidence>
<reference evidence="2 3" key="1">
    <citation type="submission" date="2021-03" db="EMBL/GenBank/DDBJ databases">
        <title>Enterococcal diversity collection.</title>
        <authorList>
            <person name="Gilmore M.S."/>
            <person name="Schwartzman J."/>
            <person name="Van Tyne D."/>
            <person name="Martin M."/>
            <person name="Earl A.M."/>
            <person name="Manson A.L."/>
            <person name="Straub T."/>
            <person name="Salamzade R."/>
            <person name="Saavedra J."/>
            <person name="Lebreton F."/>
            <person name="Prichula J."/>
            <person name="Schaufler K."/>
            <person name="Gaca A."/>
            <person name="Sgardioli B."/>
            <person name="Wagenaar J."/>
            <person name="Strong T."/>
        </authorList>
    </citation>
    <scope>NUCLEOTIDE SEQUENCE [LARGE SCALE GENOMIC DNA]</scope>
    <source>
        <strain evidence="2 3">669A</strain>
    </source>
</reference>
<dbReference type="Proteomes" id="UP000664601">
    <property type="component" value="Unassembled WGS sequence"/>
</dbReference>
<organism evidence="2 3">
    <name type="scientific">Candidatus Enterococcus moelleringii</name>
    <dbReference type="NCBI Taxonomy" id="2815325"/>
    <lineage>
        <taxon>Bacteria</taxon>
        <taxon>Bacillati</taxon>
        <taxon>Bacillota</taxon>
        <taxon>Bacilli</taxon>
        <taxon>Lactobacillales</taxon>
        <taxon>Enterococcaceae</taxon>
        <taxon>Enterococcus</taxon>
    </lineage>
</organism>
<keyword evidence="1" id="KW-0732">Signal</keyword>
<sequence>MKLIKLGLICCASLLLPVTGFAQDRQEGTTEVTADVPSTYTMTIPASPKQIVANTDITDLGSLSVKGNLDPTKLIEVTVEKKQLENQRDNTQKIPFSLVDSSNANTEWTGATWNADDCTAAKALELSVKIDQPSWAAAKPGQYKGSIVFTSSIIDNE</sequence>